<dbReference type="AlphaFoldDB" id="A0A9P6SNH4"/>
<accession>A0A9P6SNH4</accession>
<evidence type="ECO:0008006" key="3">
    <source>
        <dbReference type="Google" id="ProtNLM"/>
    </source>
</evidence>
<name>A0A9P6SNH4_9HELO</name>
<proteinExistence type="predicted"/>
<protein>
    <recommendedName>
        <fullName evidence="3">Phytanoyl-CoA dioxygenase</fullName>
    </recommendedName>
</protein>
<sequence>MTEVVKNTVSIVVPEAQKSTGDVGRKTPTVRWNGGRPTNPSEIGWLRETAKDTSLAEMRRRYDEDGYVLIKGLIPREVVLSMREHYFTHMRSTGIIAPKSDPRDGIFDTSSSPTEFNSIGSPSYPDAAKLQAIAAAHYTPEYLKFLQNQEVHEFVRNFMGWTKEILLARTLLRHSVPHGVSSAIHYDKIFLRGGDPANEFLTAWVPIGDVAHDGGGLIYLKNSTEIGRQIEANFTKRAQTLSEEDRIRAYNQNMAANGSLGTDAEEFYQGEGRNFKTSTEWLTTDYEAGDCIFHNPYVVHGTTLNEDRLNRIRLSTDLRFYQEGSSLDERWLKVWVPTDGL</sequence>
<keyword evidence="2" id="KW-1185">Reference proteome</keyword>
<dbReference type="Pfam" id="PF05721">
    <property type="entry name" value="PhyH"/>
    <property type="match status" value="1"/>
</dbReference>
<evidence type="ECO:0000313" key="1">
    <source>
        <dbReference type="EMBL" id="KAG0645869.1"/>
    </source>
</evidence>
<organism evidence="1 2">
    <name type="scientific">Hyphodiscus hymeniophilus</name>
    <dbReference type="NCBI Taxonomy" id="353542"/>
    <lineage>
        <taxon>Eukaryota</taxon>
        <taxon>Fungi</taxon>
        <taxon>Dikarya</taxon>
        <taxon>Ascomycota</taxon>
        <taxon>Pezizomycotina</taxon>
        <taxon>Leotiomycetes</taxon>
        <taxon>Helotiales</taxon>
        <taxon>Hyphodiscaceae</taxon>
        <taxon>Hyphodiscus</taxon>
    </lineage>
</organism>
<dbReference type="PANTHER" id="PTHR40128:SF1">
    <property type="entry name" value="PHYTANOYL-COA HYDROXYLASE"/>
    <property type="match status" value="1"/>
</dbReference>
<dbReference type="Proteomes" id="UP000785200">
    <property type="component" value="Unassembled WGS sequence"/>
</dbReference>
<reference evidence="1" key="1">
    <citation type="submission" date="2019-07" db="EMBL/GenBank/DDBJ databases">
        <title>Hyphodiscus hymeniophilus genome sequencing and assembly.</title>
        <authorList>
            <person name="Kramer G."/>
            <person name="Nodwell J."/>
        </authorList>
    </citation>
    <scope>NUCLEOTIDE SEQUENCE</scope>
    <source>
        <strain evidence="1">ATCC 34498</strain>
    </source>
</reference>
<dbReference type="OrthoDB" id="2328924at2759"/>
<gene>
    <name evidence="1" type="ORF">D0Z07_7756</name>
</gene>
<dbReference type="PANTHER" id="PTHR40128">
    <property type="entry name" value="EXPRESSED PROTEIN"/>
    <property type="match status" value="1"/>
</dbReference>
<dbReference type="Gene3D" id="2.60.120.620">
    <property type="entry name" value="q2cbj1_9rhob like domain"/>
    <property type="match status" value="1"/>
</dbReference>
<dbReference type="EMBL" id="VNKQ01000017">
    <property type="protein sequence ID" value="KAG0645869.1"/>
    <property type="molecule type" value="Genomic_DNA"/>
</dbReference>
<comment type="caution">
    <text evidence="1">The sequence shown here is derived from an EMBL/GenBank/DDBJ whole genome shotgun (WGS) entry which is preliminary data.</text>
</comment>
<dbReference type="SUPFAM" id="SSF51197">
    <property type="entry name" value="Clavaminate synthase-like"/>
    <property type="match status" value="1"/>
</dbReference>
<dbReference type="InterPro" id="IPR008775">
    <property type="entry name" value="Phytyl_CoA_dOase-like"/>
</dbReference>
<evidence type="ECO:0000313" key="2">
    <source>
        <dbReference type="Proteomes" id="UP000785200"/>
    </source>
</evidence>